<evidence type="ECO:0000256" key="1">
    <source>
        <dbReference type="SAM" id="MobiDB-lite"/>
    </source>
</evidence>
<dbReference type="EMBL" id="HBHP01013340">
    <property type="protein sequence ID" value="CAD9760693.1"/>
    <property type="molecule type" value="Transcribed_RNA"/>
</dbReference>
<name>A0A7S2TN88_9EUKA</name>
<dbReference type="AlphaFoldDB" id="A0A7S2TN88"/>
<organism evidence="2">
    <name type="scientific">Lotharella oceanica</name>
    <dbReference type="NCBI Taxonomy" id="641309"/>
    <lineage>
        <taxon>Eukaryota</taxon>
        <taxon>Sar</taxon>
        <taxon>Rhizaria</taxon>
        <taxon>Cercozoa</taxon>
        <taxon>Chlorarachniophyceae</taxon>
        <taxon>Lotharella</taxon>
    </lineage>
</organism>
<feature type="region of interest" description="Disordered" evidence="1">
    <location>
        <begin position="1"/>
        <end position="26"/>
    </location>
</feature>
<sequence>METVKEESKAHGINNTLETGGGEAKKSKTYDLGPCAGRLLGSCYKNEYTFDEEVLRRKFDLCWGFAGSETDYPYAEMSGYGPARCCWGIGINGIGEMYFENCPVLPGYPCCWESSLVKDFVAELRSRVESKGDQAQLLQDQMNREQIIEGNNKFAALNAKVDLLMKHVEDGSMRQQQSLV</sequence>
<protein>
    <submittedName>
        <fullName evidence="2">Uncharacterized protein</fullName>
    </submittedName>
</protein>
<feature type="compositionally biased region" description="Basic and acidic residues" evidence="1">
    <location>
        <begin position="1"/>
        <end position="10"/>
    </location>
</feature>
<gene>
    <name evidence="2" type="ORF">LSP00402_LOCUS8298</name>
</gene>
<reference evidence="2" key="1">
    <citation type="submission" date="2021-01" db="EMBL/GenBank/DDBJ databases">
        <authorList>
            <person name="Corre E."/>
            <person name="Pelletier E."/>
            <person name="Niang G."/>
            <person name="Scheremetjew M."/>
            <person name="Finn R."/>
            <person name="Kale V."/>
            <person name="Holt S."/>
            <person name="Cochrane G."/>
            <person name="Meng A."/>
            <person name="Brown T."/>
            <person name="Cohen L."/>
        </authorList>
    </citation>
    <scope>NUCLEOTIDE SEQUENCE</scope>
    <source>
        <strain evidence="2">CCMP622</strain>
    </source>
</reference>
<proteinExistence type="predicted"/>
<evidence type="ECO:0000313" key="2">
    <source>
        <dbReference type="EMBL" id="CAD9760693.1"/>
    </source>
</evidence>
<accession>A0A7S2TN88</accession>